<feature type="transmembrane region" description="Helical" evidence="2">
    <location>
        <begin position="213"/>
        <end position="235"/>
    </location>
</feature>
<keyword evidence="2" id="KW-0813">Transport</keyword>
<feature type="non-terminal residue" evidence="4">
    <location>
        <position position="509"/>
    </location>
</feature>
<dbReference type="GO" id="GO:0006811">
    <property type="term" value="P:monoatomic ion transport"/>
    <property type="evidence" value="ECO:0007669"/>
    <property type="project" value="UniProtKB-KW"/>
</dbReference>
<keyword evidence="2" id="KW-0812">Transmembrane</keyword>
<evidence type="ECO:0000313" key="5">
    <source>
        <dbReference type="Proteomes" id="UP001233999"/>
    </source>
</evidence>
<proteinExistence type="inferred from homology"/>
<dbReference type="InterPro" id="IPR036259">
    <property type="entry name" value="MFS_trans_sf"/>
</dbReference>
<comment type="subcellular location">
    <subcellularLocation>
        <location evidence="2">Cell membrane</location>
        <topology evidence="2">Multi-pass membrane protein</topology>
    </subcellularLocation>
</comment>
<dbReference type="EMBL" id="JASPKZ010003445">
    <property type="protein sequence ID" value="KAJ9593370.1"/>
    <property type="molecule type" value="Genomic_DNA"/>
</dbReference>
<feature type="region of interest" description="Disordered" evidence="3">
    <location>
        <begin position="420"/>
        <end position="450"/>
    </location>
</feature>
<comment type="caution">
    <text evidence="4">The sequence shown here is derived from an EMBL/GenBank/DDBJ whole genome shotgun (WGS) entry which is preliminary data.</text>
</comment>
<evidence type="ECO:0000256" key="3">
    <source>
        <dbReference type="SAM" id="MobiDB-lite"/>
    </source>
</evidence>
<feature type="compositionally biased region" description="Polar residues" evidence="3">
    <location>
        <begin position="430"/>
        <end position="446"/>
    </location>
</feature>
<dbReference type="GO" id="GO:0015347">
    <property type="term" value="F:sodium-independent organic anion transmembrane transporter activity"/>
    <property type="evidence" value="ECO:0007669"/>
    <property type="project" value="TreeGrafter"/>
</dbReference>
<feature type="transmembrane region" description="Helical" evidence="2">
    <location>
        <begin position="383"/>
        <end position="405"/>
    </location>
</feature>
<dbReference type="Proteomes" id="UP001233999">
    <property type="component" value="Unassembled WGS sequence"/>
</dbReference>
<keyword evidence="5" id="KW-1185">Reference proteome</keyword>
<dbReference type="PANTHER" id="PTHR11388:SF142">
    <property type="entry name" value="SOLUTE CARRIER ORGANIC ANION TRANSPORTER FAMILY MEMBER 5A1"/>
    <property type="match status" value="1"/>
</dbReference>
<protein>
    <recommendedName>
        <fullName evidence="2">Solute carrier organic anion transporter family member</fullName>
    </recommendedName>
</protein>
<dbReference type="PANTHER" id="PTHR11388">
    <property type="entry name" value="ORGANIC ANION TRANSPORTER"/>
    <property type="match status" value="1"/>
</dbReference>
<feature type="transmembrane region" description="Helical" evidence="2">
    <location>
        <begin position="146"/>
        <end position="166"/>
    </location>
</feature>
<feature type="transmembrane region" description="Helical" evidence="2">
    <location>
        <begin position="335"/>
        <end position="363"/>
    </location>
</feature>
<comment type="similarity">
    <text evidence="2">Belongs to the organo anion transporter (TC 2.A.60) family.</text>
</comment>
<dbReference type="AlphaFoldDB" id="A0AAD8A711"/>
<reference evidence="4" key="1">
    <citation type="journal article" date="2023" name="IScience">
        <title>Live-bearing cockroach genome reveals convergent evolutionary mechanisms linked to viviparity in insects and beyond.</title>
        <authorList>
            <person name="Fouks B."/>
            <person name="Harrison M.C."/>
            <person name="Mikhailova A.A."/>
            <person name="Marchal E."/>
            <person name="English S."/>
            <person name="Carruthers M."/>
            <person name="Jennings E.C."/>
            <person name="Chiamaka E.L."/>
            <person name="Frigard R.A."/>
            <person name="Pippel M."/>
            <person name="Attardo G.M."/>
            <person name="Benoit J.B."/>
            <person name="Bornberg-Bauer E."/>
            <person name="Tobe S.S."/>
        </authorList>
    </citation>
    <scope>NUCLEOTIDE SEQUENCE</scope>
    <source>
        <strain evidence="4">Stay&amp;Tobe</strain>
    </source>
</reference>
<gene>
    <name evidence="4" type="ORF">L9F63_015074</name>
</gene>
<feature type="transmembrane region" description="Helical" evidence="2">
    <location>
        <begin position="467"/>
        <end position="489"/>
    </location>
</feature>
<dbReference type="NCBIfam" id="TIGR00805">
    <property type="entry name" value="oat"/>
    <property type="match status" value="1"/>
</dbReference>
<dbReference type="Pfam" id="PF03137">
    <property type="entry name" value="OATP"/>
    <property type="match status" value="1"/>
</dbReference>
<evidence type="ECO:0000256" key="1">
    <source>
        <dbReference type="ARBA" id="ARBA00023157"/>
    </source>
</evidence>
<dbReference type="SUPFAM" id="SSF103473">
    <property type="entry name" value="MFS general substrate transporter"/>
    <property type="match status" value="1"/>
</dbReference>
<evidence type="ECO:0000256" key="2">
    <source>
        <dbReference type="RuleBase" id="RU362056"/>
    </source>
</evidence>
<dbReference type="GO" id="GO:0043252">
    <property type="term" value="P:sodium-independent organic anion transport"/>
    <property type="evidence" value="ECO:0007669"/>
    <property type="project" value="TreeGrafter"/>
</dbReference>
<sequence>MDYDVIIPSIFVEKSYSKNTLLDITASSGSGGGTSAAAGHSHGHRRQESMYAMTGLYSESASNEEDLNDSNATVTTNVSLNTAAGSSTACCHDTVVKCHSRNPSAGIVDRSEKEKPQPAILLQDSKDCGILTCRPPFLQRFAGIKVFVLLLSFLVTLQQALSSGYINSVITTIEKRFEIPSSLSGLIASSYEIGNVITVIFVSYLGSRRHIPVWITSCSIVMGIGSIIFTVPHFIAEPNSASTLANSTSDNICRGVPVRETDMGLGRLSSGLSSPPLAPHNNLRGDNCIQGSPSTAGPVMLFLLAQLLLGCGGSPLFTLGTTYIDDHVRPESASLYIGCMYSMAAFGPVLGFLLGAYLLSFHMDSFSSSIVTIDPGDRRWVGMWWGGFLLCGLLLILVAIPFYAFPKTLQREKEKIRLMEKSRPADQVRPTKSTDITGGQGQTNDSGYGKDIKDIPRSMWRLVCNPVYVVTCLGACMELIIVSGFVVFLPKYLETQFSLGKSQASVFTG</sequence>
<keyword evidence="2" id="KW-0472">Membrane</keyword>
<keyword evidence="1" id="KW-1015">Disulfide bond</keyword>
<dbReference type="GO" id="GO:0016323">
    <property type="term" value="C:basolateral plasma membrane"/>
    <property type="evidence" value="ECO:0007669"/>
    <property type="project" value="TreeGrafter"/>
</dbReference>
<keyword evidence="2" id="KW-1133">Transmembrane helix</keyword>
<feature type="transmembrane region" description="Helical" evidence="2">
    <location>
        <begin position="186"/>
        <end position="206"/>
    </location>
</feature>
<dbReference type="InterPro" id="IPR004156">
    <property type="entry name" value="OATP"/>
</dbReference>
<dbReference type="Gene3D" id="1.20.1250.20">
    <property type="entry name" value="MFS general substrate transporter like domains"/>
    <property type="match status" value="1"/>
</dbReference>
<organism evidence="4 5">
    <name type="scientific">Diploptera punctata</name>
    <name type="common">Pacific beetle cockroach</name>
    <dbReference type="NCBI Taxonomy" id="6984"/>
    <lineage>
        <taxon>Eukaryota</taxon>
        <taxon>Metazoa</taxon>
        <taxon>Ecdysozoa</taxon>
        <taxon>Arthropoda</taxon>
        <taxon>Hexapoda</taxon>
        <taxon>Insecta</taxon>
        <taxon>Pterygota</taxon>
        <taxon>Neoptera</taxon>
        <taxon>Polyneoptera</taxon>
        <taxon>Dictyoptera</taxon>
        <taxon>Blattodea</taxon>
        <taxon>Blaberoidea</taxon>
        <taxon>Blaberidae</taxon>
        <taxon>Diplopterinae</taxon>
        <taxon>Diploptera</taxon>
    </lineage>
</organism>
<comment type="caution">
    <text evidence="2">Lacks conserved residue(s) required for the propagation of feature annotation.</text>
</comment>
<keyword evidence="2" id="KW-0406">Ion transport</keyword>
<feature type="transmembrane region" description="Helical" evidence="2">
    <location>
        <begin position="299"/>
        <end position="323"/>
    </location>
</feature>
<evidence type="ECO:0000313" key="4">
    <source>
        <dbReference type="EMBL" id="KAJ9593370.1"/>
    </source>
</evidence>
<feature type="non-terminal residue" evidence="4">
    <location>
        <position position="1"/>
    </location>
</feature>
<name>A0AAD8A711_DIPPU</name>
<accession>A0AAD8A711</accession>
<reference evidence="4" key="2">
    <citation type="submission" date="2023-05" db="EMBL/GenBank/DDBJ databases">
        <authorList>
            <person name="Fouks B."/>
        </authorList>
    </citation>
    <scope>NUCLEOTIDE SEQUENCE</scope>
    <source>
        <strain evidence="4">Stay&amp;Tobe</strain>
        <tissue evidence="4">Testes</tissue>
    </source>
</reference>